<feature type="domain" description="Glyoxalase-like" evidence="1">
    <location>
        <begin position="137"/>
        <end position="242"/>
    </location>
</feature>
<comment type="caution">
    <text evidence="2">The sequence shown here is derived from an EMBL/GenBank/DDBJ whole genome shotgun (WGS) entry which is preliminary data.</text>
</comment>
<dbReference type="Gene3D" id="3.10.180.10">
    <property type="entry name" value="2,3-Dihydroxybiphenyl 1,2-Dioxygenase, domain 1"/>
    <property type="match status" value="2"/>
</dbReference>
<name>A0A7X0REW8_9ACTN</name>
<dbReference type="InterPro" id="IPR041581">
    <property type="entry name" value="Glyoxalase_6"/>
</dbReference>
<feature type="domain" description="Glyoxalase-like" evidence="1">
    <location>
        <begin position="14"/>
        <end position="114"/>
    </location>
</feature>
<dbReference type="PANTHER" id="PTHR35908">
    <property type="entry name" value="HYPOTHETICAL FUSION PROTEIN"/>
    <property type="match status" value="1"/>
</dbReference>
<dbReference type="Pfam" id="PF18029">
    <property type="entry name" value="Glyoxalase_6"/>
    <property type="match status" value="2"/>
</dbReference>
<gene>
    <name evidence="2" type="ORF">H5V45_06770</name>
</gene>
<reference evidence="2 3" key="1">
    <citation type="submission" date="2020-08" db="EMBL/GenBank/DDBJ databases">
        <authorList>
            <person name="Seo M.-J."/>
        </authorList>
    </citation>
    <scope>NUCLEOTIDE SEQUENCE [LARGE SCALE GENOMIC DNA]</scope>
    <source>
        <strain evidence="2 3">KIGAM211</strain>
    </source>
</reference>
<sequence>MTATAPTWISAFLDLAHPDYERGVVFWGLVTGYRVSSPRGEQQEFATLVPRDGDDFLRVQRLGDGRSRIHLDLHVPDPAAAAAAAQELGATVTTESEHGYVVLASPGGLVFCFVGHHGAVRPRPQSWRGGHRSLVDQVCLDIPRDIHDAETAFWQALLGWEPAASSVSADFSVLQRPEGQPFRFLLQRLGEGQGRVRAHLDLATDDRTAEVARHVALGARVRREHPRWTVLADATGSAYCITDRDPETGSLPVGPGH</sequence>
<dbReference type="InterPro" id="IPR029068">
    <property type="entry name" value="Glyas_Bleomycin-R_OHBP_Dase"/>
</dbReference>
<evidence type="ECO:0000313" key="3">
    <source>
        <dbReference type="Proteomes" id="UP000523955"/>
    </source>
</evidence>
<dbReference type="AlphaFoldDB" id="A0A7X0REW8"/>
<dbReference type="CDD" id="cd06587">
    <property type="entry name" value="VOC"/>
    <property type="match status" value="1"/>
</dbReference>
<proteinExistence type="predicted"/>
<evidence type="ECO:0000313" key="2">
    <source>
        <dbReference type="EMBL" id="MBB6627022.1"/>
    </source>
</evidence>
<dbReference type="PANTHER" id="PTHR35908:SF1">
    <property type="entry name" value="CONSERVED PROTEIN"/>
    <property type="match status" value="1"/>
</dbReference>
<dbReference type="SUPFAM" id="SSF54593">
    <property type="entry name" value="Glyoxalase/Bleomycin resistance protein/Dihydroxybiphenyl dioxygenase"/>
    <property type="match status" value="2"/>
</dbReference>
<organism evidence="2 3">
    <name type="scientific">Nocardioides luti</name>
    <dbReference type="NCBI Taxonomy" id="2761101"/>
    <lineage>
        <taxon>Bacteria</taxon>
        <taxon>Bacillati</taxon>
        <taxon>Actinomycetota</taxon>
        <taxon>Actinomycetes</taxon>
        <taxon>Propionibacteriales</taxon>
        <taxon>Nocardioidaceae</taxon>
        <taxon>Nocardioides</taxon>
    </lineage>
</organism>
<accession>A0A7X0REW8</accession>
<keyword evidence="3" id="KW-1185">Reference proteome</keyword>
<dbReference type="RefSeq" id="WP_185252230.1">
    <property type="nucleotide sequence ID" value="NZ_JACKXE010000001.1"/>
</dbReference>
<dbReference type="EMBL" id="JACKXE010000001">
    <property type="protein sequence ID" value="MBB6627022.1"/>
    <property type="molecule type" value="Genomic_DNA"/>
</dbReference>
<protein>
    <submittedName>
        <fullName evidence="2">VOC family protein</fullName>
    </submittedName>
</protein>
<dbReference type="Proteomes" id="UP000523955">
    <property type="component" value="Unassembled WGS sequence"/>
</dbReference>
<evidence type="ECO:0000259" key="1">
    <source>
        <dbReference type="Pfam" id="PF18029"/>
    </source>
</evidence>